<name>A0ABN2MSG4_9MICO</name>
<dbReference type="RefSeq" id="WP_170297066.1">
    <property type="nucleotide sequence ID" value="NZ_BAAANK010000006.1"/>
</dbReference>
<gene>
    <name evidence="2" type="ORF">GCM10009750_22150</name>
</gene>
<reference evidence="2 3" key="1">
    <citation type="journal article" date="2019" name="Int. J. Syst. Evol. Microbiol.">
        <title>The Global Catalogue of Microorganisms (GCM) 10K type strain sequencing project: providing services to taxonomists for standard genome sequencing and annotation.</title>
        <authorList>
            <consortium name="The Broad Institute Genomics Platform"/>
            <consortium name="The Broad Institute Genome Sequencing Center for Infectious Disease"/>
            <person name="Wu L."/>
            <person name="Ma J."/>
        </authorList>
    </citation>
    <scope>NUCLEOTIDE SEQUENCE [LARGE SCALE GENOMIC DNA]</scope>
    <source>
        <strain evidence="2 3">JCM 14323</strain>
    </source>
</reference>
<protein>
    <recommendedName>
        <fullName evidence="1">KTSC domain-containing protein</fullName>
    </recommendedName>
</protein>
<keyword evidence="3" id="KW-1185">Reference proteome</keyword>
<dbReference type="InterPro" id="IPR025309">
    <property type="entry name" value="KTSC_dom"/>
</dbReference>
<proteinExistence type="predicted"/>
<sequence length="70" mass="8212">MRVPRIHSDALNGAVYDVARRVLTVEFESGSVYEYLDVEPELYDELEAAQPHPWRVVGERVKGHEYRRVR</sequence>
<dbReference type="EMBL" id="BAAANK010000006">
    <property type="protein sequence ID" value="GAA1836761.1"/>
    <property type="molecule type" value="Genomic_DNA"/>
</dbReference>
<comment type="caution">
    <text evidence="2">The sequence shown here is derived from an EMBL/GenBank/DDBJ whole genome shotgun (WGS) entry which is preliminary data.</text>
</comment>
<accession>A0ABN2MSG4</accession>
<evidence type="ECO:0000313" key="3">
    <source>
        <dbReference type="Proteomes" id="UP001501746"/>
    </source>
</evidence>
<feature type="domain" description="KTSC" evidence="1">
    <location>
        <begin position="8"/>
        <end position="50"/>
    </location>
</feature>
<dbReference type="Pfam" id="PF13619">
    <property type="entry name" value="KTSC"/>
    <property type="match status" value="1"/>
</dbReference>
<evidence type="ECO:0000259" key="1">
    <source>
        <dbReference type="Pfam" id="PF13619"/>
    </source>
</evidence>
<organism evidence="2 3">
    <name type="scientific">Agromyces salentinus</name>
    <dbReference type="NCBI Taxonomy" id="269421"/>
    <lineage>
        <taxon>Bacteria</taxon>
        <taxon>Bacillati</taxon>
        <taxon>Actinomycetota</taxon>
        <taxon>Actinomycetes</taxon>
        <taxon>Micrococcales</taxon>
        <taxon>Microbacteriaceae</taxon>
        <taxon>Agromyces</taxon>
    </lineage>
</organism>
<evidence type="ECO:0000313" key="2">
    <source>
        <dbReference type="EMBL" id="GAA1836761.1"/>
    </source>
</evidence>
<dbReference type="Proteomes" id="UP001501746">
    <property type="component" value="Unassembled WGS sequence"/>
</dbReference>